<evidence type="ECO:0000313" key="3">
    <source>
        <dbReference type="EMBL" id="MBB3877569.1"/>
    </source>
</evidence>
<keyword evidence="1" id="KW-0175">Coiled coil</keyword>
<sequence length="166" mass="18274">MSLSPAEAAKHVGLTKQSVIKAIRSGRLSAIKDASGGWLIEPVELFRVWPAVNQDRGKVTPQVDAGLPSENSEVVTLLKAQIDLLRSQLDDVRADREDIRADRNHWRQMAERGLLTDQRPLPERTPVAAPEMVESVEPTPPPPPLPSTGGFWSRLFGRQGDSPSEQ</sequence>
<feature type="region of interest" description="Disordered" evidence="2">
    <location>
        <begin position="115"/>
        <end position="166"/>
    </location>
</feature>
<comment type="caution">
    <text evidence="3">The sequence shown here is derived from an EMBL/GenBank/DDBJ whole genome shotgun (WGS) entry which is preliminary data.</text>
</comment>
<evidence type="ECO:0000256" key="2">
    <source>
        <dbReference type="SAM" id="MobiDB-lite"/>
    </source>
</evidence>
<dbReference type="EMBL" id="JACIDB010000025">
    <property type="protein sequence ID" value="MBB3877569.1"/>
    <property type="molecule type" value="Genomic_DNA"/>
</dbReference>
<dbReference type="Proteomes" id="UP000528945">
    <property type="component" value="Unassembled WGS sequence"/>
</dbReference>
<dbReference type="RefSeq" id="WP_147037271.1">
    <property type="nucleotide sequence ID" value="NZ_JACIDB010000025.1"/>
</dbReference>
<name>A0AAW3TXQ3_9SPHN</name>
<evidence type="ECO:0000256" key="1">
    <source>
        <dbReference type="SAM" id="Coils"/>
    </source>
</evidence>
<accession>A0AAW3TXQ3</accession>
<protein>
    <recommendedName>
        <fullName evidence="5">Helix-turn-helix domain-containing protein</fullName>
    </recommendedName>
</protein>
<reference evidence="3 4" key="1">
    <citation type="submission" date="2020-08" db="EMBL/GenBank/DDBJ databases">
        <title>Genomic Encyclopedia of Type Strains, Phase IV (KMG-IV): sequencing the most valuable type-strain genomes for metagenomic binning, comparative biology and taxonomic classification.</title>
        <authorList>
            <person name="Goeker M."/>
        </authorList>
    </citation>
    <scope>NUCLEOTIDE SEQUENCE [LARGE SCALE GENOMIC DNA]</scope>
    <source>
        <strain evidence="3 4">DSM 15581</strain>
    </source>
</reference>
<organism evidence="3 4">
    <name type="scientific">Sphingomonas aquatilis</name>
    <dbReference type="NCBI Taxonomy" id="93063"/>
    <lineage>
        <taxon>Bacteria</taxon>
        <taxon>Pseudomonadati</taxon>
        <taxon>Pseudomonadota</taxon>
        <taxon>Alphaproteobacteria</taxon>
        <taxon>Sphingomonadales</taxon>
        <taxon>Sphingomonadaceae</taxon>
        <taxon>Sphingomonas</taxon>
    </lineage>
</organism>
<evidence type="ECO:0000313" key="4">
    <source>
        <dbReference type="Proteomes" id="UP000528945"/>
    </source>
</evidence>
<dbReference type="AlphaFoldDB" id="A0AAW3TXQ3"/>
<keyword evidence="4" id="KW-1185">Reference proteome</keyword>
<proteinExistence type="predicted"/>
<feature type="coiled-coil region" evidence="1">
    <location>
        <begin position="75"/>
        <end position="102"/>
    </location>
</feature>
<gene>
    <name evidence="3" type="ORF">GGR47_003837</name>
</gene>
<evidence type="ECO:0008006" key="5">
    <source>
        <dbReference type="Google" id="ProtNLM"/>
    </source>
</evidence>